<organism evidence="2">
    <name type="scientific">Schizaphis graminum</name>
    <name type="common">Green bug aphid</name>
    <dbReference type="NCBI Taxonomy" id="13262"/>
    <lineage>
        <taxon>Eukaryota</taxon>
        <taxon>Metazoa</taxon>
        <taxon>Ecdysozoa</taxon>
        <taxon>Arthropoda</taxon>
        <taxon>Hexapoda</taxon>
        <taxon>Insecta</taxon>
        <taxon>Pterygota</taxon>
        <taxon>Neoptera</taxon>
        <taxon>Paraneoptera</taxon>
        <taxon>Hemiptera</taxon>
        <taxon>Sternorrhyncha</taxon>
        <taxon>Aphidomorpha</taxon>
        <taxon>Aphidoidea</taxon>
        <taxon>Aphididae</taxon>
        <taxon>Aphidini</taxon>
        <taxon>Schizaphis</taxon>
    </lineage>
</organism>
<reference evidence="2" key="1">
    <citation type="submission" date="2018-04" db="EMBL/GenBank/DDBJ databases">
        <title>Transcriptome of Schizaphis graminum biotype I.</title>
        <authorList>
            <person name="Scully E.D."/>
            <person name="Geib S.M."/>
            <person name="Palmer N.A."/>
            <person name="Koch K."/>
            <person name="Bradshaw J."/>
            <person name="Heng-Moss T."/>
            <person name="Sarath G."/>
        </authorList>
    </citation>
    <scope>NUCLEOTIDE SEQUENCE</scope>
</reference>
<proteinExistence type="predicted"/>
<dbReference type="EMBL" id="GGMR01013919">
    <property type="protein sequence ID" value="MBY26538.1"/>
    <property type="molecule type" value="Transcribed_RNA"/>
</dbReference>
<feature type="region of interest" description="Disordered" evidence="1">
    <location>
        <begin position="1"/>
        <end position="38"/>
    </location>
</feature>
<dbReference type="AlphaFoldDB" id="A0A2S2PBH7"/>
<evidence type="ECO:0000313" key="2">
    <source>
        <dbReference type="EMBL" id="MBY26538.1"/>
    </source>
</evidence>
<gene>
    <name evidence="2" type="ORF">g.156536</name>
</gene>
<name>A0A2S2PBH7_SCHGA</name>
<protein>
    <submittedName>
        <fullName evidence="2">Uncharacterized protein</fullName>
    </submittedName>
</protein>
<feature type="compositionally biased region" description="Low complexity" evidence="1">
    <location>
        <begin position="11"/>
        <end position="25"/>
    </location>
</feature>
<accession>A0A2S2PBH7</accession>
<sequence>MGHVDQVYVCQPPSASRPAPHSRQSPKPDQHRRQPAIQLKSSPSSICVMYKRTDEVYESSWFAFKSLGFIMDKDNPRTTLNTFVIEEQVDTESQNKETEDILQSTTSQDDSVIFNIPSTRQKKKKLMMTICLTKHFQF</sequence>
<evidence type="ECO:0000256" key="1">
    <source>
        <dbReference type="SAM" id="MobiDB-lite"/>
    </source>
</evidence>